<dbReference type="EMBL" id="CZPZ01000002">
    <property type="protein sequence ID" value="CUS32524.1"/>
    <property type="molecule type" value="Genomic_DNA"/>
</dbReference>
<evidence type="ECO:0000256" key="1">
    <source>
        <dbReference type="PIRSR" id="PIRSR613078-2"/>
    </source>
</evidence>
<feature type="binding site" evidence="1">
    <location>
        <begin position="25"/>
        <end position="26"/>
    </location>
    <ligand>
        <name>substrate</name>
    </ligand>
</feature>
<accession>A0A0S4L466</accession>
<evidence type="ECO:0000313" key="3">
    <source>
        <dbReference type="Proteomes" id="UP000198736"/>
    </source>
</evidence>
<sequence>MSESRQELWLIRHGETEWSAAKRHTGRTDIALTPTGERQSVTLGQSLAGRRFALALSSPLRRAHETCRLAGYGDAASVTDDLLEWDYGIYEGRTTEEMRLEQPDWSIWTTTVPKGESIEQVGRRVQRVIQRAKAVNGDVVLFAHAHILRILTACWLGLQPDAGRLFVLRTASISVLGFERETPVIIRWNLLPEERT</sequence>
<name>A0A0S4L466_9BACT</name>
<protein>
    <submittedName>
        <fullName evidence="2">Phosphoglycerate mutase</fullName>
    </submittedName>
</protein>
<dbReference type="SMART" id="SM00855">
    <property type="entry name" value="PGAM"/>
    <property type="match status" value="1"/>
</dbReference>
<dbReference type="Gene3D" id="3.40.50.1240">
    <property type="entry name" value="Phosphoglycerate mutase-like"/>
    <property type="match status" value="1"/>
</dbReference>
<dbReference type="PANTHER" id="PTHR48100:SF15">
    <property type="entry name" value="SEDOHEPTULOSE 1,7-BISPHOSPHATASE"/>
    <property type="match status" value="1"/>
</dbReference>
<keyword evidence="3" id="KW-1185">Reference proteome</keyword>
<evidence type="ECO:0000313" key="2">
    <source>
        <dbReference type="EMBL" id="CUS32524.1"/>
    </source>
</evidence>
<dbReference type="GO" id="GO:0101006">
    <property type="term" value="F:protein histidine phosphatase activity"/>
    <property type="evidence" value="ECO:0007669"/>
    <property type="project" value="TreeGrafter"/>
</dbReference>
<dbReference type="CDD" id="cd07067">
    <property type="entry name" value="HP_PGM_like"/>
    <property type="match status" value="1"/>
</dbReference>
<reference evidence="3" key="1">
    <citation type="submission" date="2015-10" db="EMBL/GenBank/DDBJ databases">
        <authorList>
            <person name="Luecker S."/>
            <person name="Luecker S."/>
        </authorList>
    </citation>
    <scope>NUCLEOTIDE SEQUENCE [LARGE SCALE GENOMIC DNA]</scope>
</reference>
<dbReference type="STRING" id="1742973.COMA2_100165"/>
<dbReference type="InterPro" id="IPR050275">
    <property type="entry name" value="PGM_Phosphatase"/>
</dbReference>
<dbReference type="GO" id="GO:0070297">
    <property type="term" value="P:regulation of phosphorelay signal transduction system"/>
    <property type="evidence" value="ECO:0007669"/>
    <property type="project" value="TreeGrafter"/>
</dbReference>
<gene>
    <name evidence="2" type="ORF">COMA2_100165</name>
</gene>
<dbReference type="AlphaFoldDB" id="A0A0S4L466"/>
<dbReference type="InterPro" id="IPR013078">
    <property type="entry name" value="His_Pase_superF_clade-1"/>
</dbReference>
<organism evidence="2 3">
    <name type="scientific">Candidatus Nitrospira nitrificans</name>
    <dbReference type="NCBI Taxonomy" id="1742973"/>
    <lineage>
        <taxon>Bacteria</taxon>
        <taxon>Pseudomonadati</taxon>
        <taxon>Nitrospirota</taxon>
        <taxon>Nitrospiria</taxon>
        <taxon>Nitrospirales</taxon>
        <taxon>Nitrospiraceae</taxon>
        <taxon>Nitrospira</taxon>
    </lineage>
</organism>
<dbReference type="RefSeq" id="WP_090894454.1">
    <property type="nucleotide sequence ID" value="NZ_CZPZ01000002.1"/>
</dbReference>
<dbReference type="OrthoDB" id="9781415at2"/>
<dbReference type="SUPFAM" id="SSF53254">
    <property type="entry name" value="Phosphoglycerate mutase-like"/>
    <property type="match status" value="1"/>
</dbReference>
<dbReference type="Proteomes" id="UP000198736">
    <property type="component" value="Unassembled WGS sequence"/>
</dbReference>
<proteinExistence type="predicted"/>
<dbReference type="Pfam" id="PF00300">
    <property type="entry name" value="His_Phos_1"/>
    <property type="match status" value="1"/>
</dbReference>
<dbReference type="PANTHER" id="PTHR48100">
    <property type="entry name" value="BROAD-SPECIFICITY PHOSPHATASE YOR283W-RELATED"/>
    <property type="match status" value="1"/>
</dbReference>
<feature type="binding site" evidence="1">
    <location>
        <position position="62"/>
    </location>
    <ligand>
        <name>substrate</name>
    </ligand>
</feature>
<dbReference type="InterPro" id="IPR029033">
    <property type="entry name" value="His_PPase_superfam"/>
</dbReference>